<dbReference type="InterPro" id="IPR001623">
    <property type="entry name" value="DnaJ_domain"/>
</dbReference>
<feature type="compositionally biased region" description="Basic and acidic residues" evidence="2">
    <location>
        <begin position="513"/>
        <end position="523"/>
    </location>
</feature>
<dbReference type="Gene3D" id="1.10.287.110">
    <property type="entry name" value="DnaJ domain"/>
    <property type="match status" value="1"/>
</dbReference>
<dbReference type="SUPFAM" id="SSF46565">
    <property type="entry name" value="Chaperone J-domain"/>
    <property type="match status" value="1"/>
</dbReference>
<dbReference type="InterPro" id="IPR036869">
    <property type="entry name" value="J_dom_sf"/>
</dbReference>
<feature type="compositionally biased region" description="Basic and acidic residues" evidence="2">
    <location>
        <begin position="604"/>
        <end position="616"/>
    </location>
</feature>
<keyword evidence="1" id="KW-0175">Coiled coil</keyword>
<dbReference type="Pfam" id="PF00226">
    <property type="entry name" value="DnaJ"/>
    <property type="match status" value="1"/>
</dbReference>
<feature type="compositionally biased region" description="Polar residues" evidence="2">
    <location>
        <begin position="490"/>
        <end position="505"/>
    </location>
</feature>
<reference evidence="4" key="1">
    <citation type="submission" date="2023-08" db="EMBL/GenBank/DDBJ databases">
        <authorList>
            <person name="Chen Y."/>
            <person name="Shah S."/>
            <person name="Dougan E. K."/>
            <person name="Thang M."/>
            <person name="Chan C."/>
        </authorList>
    </citation>
    <scope>NUCLEOTIDE SEQUENCE</scope>
</reference>
<dbReference type="PANTHER" id="PTHR44094:SF8">
    <property type="entry name" value="DNAJ HEAT SHOCK N-TERMINAL DOMAIN-CONTAINING PROTEIN-RELATED"/>
    <property type="match status" value="1"/>
</dbReference>
<evidence type="ECO:0000256" key="1">
    <source>
        <dbReference type="SAM" id="Coils"/>
    </source>
</evidence>
<dbReference type="PRINTS" id="PR00625">
    <property type="entry name" value="JDOMAIN"/>
</dbReference>
<evidence type="ECO:0000256" key="2">
    <source>
        <dbReference type="SAM" id="MobiDB-lite"/>
    </source>
</evidence>
<name>A0AA36N0H3_9DINO</name>
<comment type="caution">
    <text evidence="4">The sequence shown here is derived from an EMBL/GenBank/DDBJ whole genome shotgun (WGS) entry which is preliminary data.</text>
</comment>
<dbReference type="Pfam" id="PF14308">
    <property type="entry name" value="DnaJ-X"/>
    <property type="match status" value="2"/>
</dbReference>
<feature type="region of interest" description="Disordered" evidence="2">
    <location>
        <begin position="584"/>
        <end position="623"/>
    </location>
</feature>
<dbReference type="PANTHER" id="PTHR44094">
    <property type="entry name" value="DNAJ HEAT SHOCK N-TERMINAL DOMAIN-CONTAINING PROTEIN"/>
    <property type="match status" value="1"/>
</dbReference>
<accession>A0AA36N0H3</accession>
<dbReference type="EMBL" id="CAUJNA010001216">
    <property type="protein sequence ID" value="CAJ1385263.1"/>
    <property type="molecule type" value="Genomic_DNA"/>
</dbReference>
<protein>
    <recommendedName>
        <fullName evidence="3">J domain-containing protein</fullName>
    </recommendedName>
</protein>
<dbReference type="AlphaFoldDB" id="A0AA36N0H3"/>
<feature type="compositionally biased region" description="Basic and acidic residues" evidence="2">
    <location>
        <begin position="444"/>
        <end position="488"/>
    </location>
</feature>
<feature type="region of interest" description="Disordered" evidence="2">
    <location>
        <begin position="164"/>
        <end position="185"/>
    </location>
</feature>
<dbReference type="PROSITE" id="PS50076">
    <property type="entry name" value="DNAJ_2"/>
    <property type="match status" value="1"/>
</dbReference>
<dbReference type="Proteomes" id="UP001178507">
    <property type="component" value="Unassembled WGS sequence"/>
</dbReference>
<gene>
    <name evidence="4" type="ORF">EVOR1521_LOCUS11899</name>
</gene>
<dbReference type="InterPro" id="IPR052423">
    <property type="entry name" value="EMIR"/>
</dbReference>
<evidence type="ECO:0000313" key="5">
    <source>
        <dbReference type="Proteomes" id="UP001178507"/>
    </source>
</evidence>
<dbReference type="SMART" id="SM00271">
    <property type="entry name" value="DnaJ"/>
    <property type="match status" value="1"/>
</dbReference>
<evidence type="ECO:0000259" key="3">
    <source>
        <dbReference type="PROSITE" id="PS50076"/>
    </source>
</evidence>
<feature type="domain" description="J" evidence="3">
    <location>
        <begin position="191"/>
        <end position="256"/>
    </location>
</feature>
<organism evidence="4 5">
    <name type="scientific">Effrenium voratum</name>
    <dbReference type="NCBI Taxonomy" id="2562239"/>
    <lineage>
        <taxon>Eukaryota</taxon>
        <taxon>Sar</taxon>
        <taxon>Alveolata</taxon>
        <taxon>Dinophyceae</taxon>
        <taxon>Suessiales</taxon>
        <taxon>Symbiodiniaceae</taxon>
        <taxon>Effrenium</taxon>
    </lineage>
</organism>
<feature type="region of interest" description="Disordered" evidence="2">
    <location>
        <begin position="435"/>
        <end position="526"/>
    </location>
</feature>
<evidence type="ECO:0000313" key="4">
    <source>
        <dbReference type="EMBL" id="CAJ1385263.1"/>
    </source>
</evidence>
<proteinExistence type="predicted"/>
<keyword evidence="5" id="KW-1185">Reference proteome</keyword>
<dbReference type="InterPro" id="IPR026894">
    <property type="entry name" value="DnaJ_X"/>
</dbReference>
<sequence length="785" mass="86515">MAEAEANLDVAVYDAEQALRQEELALQLQEQAEREQAELELIKAAVGTIFSVRKPRDAVAGTASGLKTMARGVGVGLASLVTLPAIGAKTGGIKGFAKGCGTGLATCVGSTVAGTLVGSGQIVRGVVNTPGAIFRTARGEVWNPEKRRWEKDWYSLPDEAAEVLGNSEASEEATSSGSRPSRPARKVAHRELYDLLGVAPEASEAEIRKAFYKKSLALHPDKNPDNPEATKQFQAVSDAYRILGDDDRRRAYDELGKDTAAANMPKIEPVVFFAALFGTHHFEPYVGRLRLAQDIDTDMQSMMREIVTAEDEESGQVDILKVSRAHKRMQVLERQRQVQCAVDLARRLDSCAEATWEADRKAEAKHLSEVPFGAEMLYHIGWLYVNGAEQWLAGSALRRLSAKVEARAHLLKSKGAFAAAAGRTAITVNSIMKTVEKKHRKSEKGKSEPKEASKEASKEEVSEASKEEASKEEASKEKSEKSKDEDSPSRGFTQTEQDSHPTPSEGQAGGQVKFKDKSKDTRPRLKPGTIVMLRNLRCSAELNEQVGIIECFDEQSERYVVQFLNDSLQPRKLKAENLLVVEDSADQPEGASTFGSEDTSASSEKTKEKTDKEKTDSWAPGGDEAEMAEAFKDTMPLFHDTLWSVTAIDIEYTLAKVMTRVLRDMSVSKECRQQRAEALHRLGKILQEPMKEKRKVSVAPPSEAPVLERQLSSRSSILARLPRLPWRSRRRSKEASQEFETKQKQMEAALVLMAAGASTDDVDEMLAARTAMESEFDSFHGRARC</sequence>
<feature type="coiled-coil region" evidence="1">
    <location>
        <begin position="1"/>
        <end position="45"/>
    </location>
</feature>
<dbReference type="CDD" id="cd06257">
    <property type="entry name" value="DnaJ"/>
    <property type="match status" value="1"/>
</dbReference>